<protein>
    <submittedName>
        <fullName evidence="3">Glycosyltransferase family 1 protein</fullName>
    </submittedName>
</protein>
<organism evidence="3 4">
    <name type="scientific">Rhizobium brockwellii</name>
    <dbReference type="NCBI Taxonomy" id="3019932"/>
    <lineage>
        <taxon>Bacteria</taxon>
        <taxon>Pseudomonadati</taxon>
        <taxon>Pseudomonadota</taxon>
        <taxon>Alphaproteobacteria</taxon>
        <taxon>Hyphomicrobiales</taxon>
        <taxon>Rhizobiaceae</taxon>
        <taxon>Rhizobium/Agrobacterium group</taxon>
        <taxon>Rhizobium</taxon>
    </lineage>
</organism>
<gene>
    <name evidence="3" type="ORF">R1523_15325</name>
</gene>
<comment type="caution">
    <text evidence="3">The sequence shown here is derived from an EMBL/GenBank/DDBJ whole genome shotgun (WGS) entry which is preliminary data.</text>
</comment>
<reference evidence="4" key="1">
    <citation type="journal article" date="2023" name="Int. J. Mol. Sci.">
        <title>Genomic and Metabolic Characterization of Plant Growth-Promoting Rhizobacteria Isolated from Nodules of Clovers Grown in Non-Farmed Soil.</title>
        <authorList>
            <person name="Wojcik M."/>
            <person name="Koper P."/>
            <person name="Zebracki K."/>
            <person name="Marczak M."/>
            <person name="Mazur A."/>
        </authorList>
    </citation>
    <scope>NUCLEOTIDE SEQUENCE [LARGE SCALE GENOMIC DNA]</scope>
    <source>
        <strain evidence="4">KB12</strain>
    </source>
</reference>
<name>A0ABU3YM08_9HYPH</name>
<dbReference type="Pfam" id="PF13439">
    <property type="entry name" value="Glyco_transf_4"/>
    <property type="match status" value="1"/>
</dbReference>
<dbReference type="EMBL" id="JAWJWI010000007">
    <property type="protein sequence ID" value="MDV4186868.1"/>
    <property type="molecule type" value="Genomic_DNA"/>
</dbReference>
<dbReference type="Gene3D" id="3.40.50.2000">
    <property type="entry name" value="Glycogen Phosphorylase B"/>
    <property type="match status" value="2"/>
</dbReference>
<evidence type="ECO:0000259" key="1">
    <source>
        <dbReference type="Pfam" id="PF00534"/>
    </source>
</evidence>
<evidence type="ECO:0000313" key="3">
    <source>
        <dbReference type="EMBL" id="MDV4186868.1"/>
    </source>
</evidence>
<dbReference type="PANTHER" id="PTHR46401:SF8">
    <property type="entry name" value="BLL6006 PROTEIN"/>
    <property type="match status" value="1"/>
</dbReference>
<dbReference type="CDD" id="cd03809">
    <property type="entry name" value="GT4_MtfB-like"/>
    <property type="match status" value="1"/>
</dbReference>
<feature type="domain" description="Glycosyltransferase subfamily 4-like N-terminal" evidence="2">
    <location>
        <begin position="27"/>
        <end position="196"/>
    </location>
</feature>
<sequence>MATHLDGRIALRRKRIGFYLGVGRHAGGMFQYAQSLVQALSSIDGRDVEVIVAYGDEAWRSELDASPLKAVPLQHWKRGETLAKLFMALPGSVARVVARWVNPLVRELATLQCDLWIFPAQDALTWQMREPAIATIHDLMHRYERSFPEAGSWLRFQLRESRFRHLANQSAAVLVDSETGRRHVMESYGTPDDHIYPLPYIAPNYLTDSVETSAFAERYRLPEKFYFYPAQFWPHKNHLRLVQALAAARTTHPDMELVLAGSTKLEYAAVKATANELGLSQAVHFVGYVPDSDLAGFYRHARGLVMPTFFGPTNIPPLEAMVCGCPVLISDKYGMREQCGDAALYFSPQSVEEIHGAMSRLWEDEDLRSSLIKKGLERASLWKQEDFDHRLREILGRVLDRVA</sequence>
<dbReference type="PANTHER" id="PTHR46401">
    <property type="entry name" value="GLYCOSYLTRANSFERASE WBBK-RELATED"/>
    <property type="match status" value="1"/>
</dbReference>
<proteinExistence type="predicted"/>
<dbReference type="Pfam" id="PF00534">
    <property type="entry name" value="Glycos_transf_1"/>
    <property type="match status" value="1"/>
</dbReference>
<feature type="domain" description="Glycosyl transferase family 1" evidence="1">
    <location>
        <begin position="219"/>
        <end position="376"/>
    </location>
</feature>
<dbReference type="InterPro" id="IPR028098">
    <property type="entry name" value="Glyco_trans_4-like_N"/>
</dbReference>
<evidence type="ECO:0000313" key="4">
    <source>
        <dbReference type="Proteomes" id="UP001187203"/>
    </source>
</evidence>
<keyword evidence="4" id="KW-1185">Reference proteome</keyword>
<evidence type="ECO:0000259" key="2">
    <source>
        <dbReference type="Pfam" id="PF13439"/>
    </source>
</evidence>
<dbReference type="SUPFAM" id="SSF53756">
    <property type="entry name" value="UDP-Glycosyltransferase/glycogen phosphorylase"/>
    <property type="match status" value="1"/>
</dbReference>
<accession>A0ABU3YM08</accession>
<dbReference type="RefSeq" id="WP_246714287.1">
    <property type="nucleotide sequence ID" value="NZ_JAWJWH010000007.1"/>
</dbReference>
<dbReference type="Proteomes" id="UP001187203">
    <property type="component" value="Unassembled WGS sequence"/>
</dbReference>
<dbReference type="InterPro" id="IPR001296">
    <property type="entry name" value="Glyco_trans_1"/>
</dbReference>